<dbReference type="Gene3D" id="3.30.420.40">
    <property type="match status" value="2"/>
</dbReference>
<proteinExistence type="predicted"/>
<name>A0A8H7EIN8_9PLEO</name>
<keyword evidence="2" id="KW-1185">Reference proteome</keyword>
<evidence type="ECO:0000313" key="2">
    <source>
        <dbReference type="Proteomes" id="UP000596902"/>
    </source>
</evidence>
<dbReference type="Gene3D" id="3.90.640.10">
    <property type="entry name" value="Actin, Chain A, domain 4"/>
    <property type="match status" value="1"/>
</dbReference>
<evidence type="ECO:0008006" key="3">
    <source>
        <dbReference type="Google" id="ProtNLM"/>
    </source>
</evidence>
<dbReference type="SUPFAM" id="SSF53067">
    <property type="entry name" value="Actin-like ATPase domain"/>
    <property type="match status" value="1"/>
</dbReference>
<dbReference type="PANTHER" id="PTHR42749">
    <property type="entry name" value="CELL SHAPE-DETERMINING PROTEIN MREB"/>
    <property type="match status" value="1"/>
</dbReference>
<organism evidence="1 2">
    <name type="scientific">Alternaria burnsii</name>
    <dbReference type="NCBI Taxonomy" id="1187904"/>
    <lineage>
        <taxon>Eukaryota</taxon>
        <taxon>Fungi</taxon>
        <taxon>Dikarya</taxon>
        <taxon>Ascomycota</taxon>
        <taxon>Pezizomycotina</taxon>
        <taxon>Dothideomycetes</taxon>
        <taxon>Pleosporomycetidae</taxon>
        <taxon>Pleosporales</taxon>
        <taxon>Pleosporineae</taxon>
        <taxon>Pleosporaceae</taxon>
        <taxon>Alternaria</taxon>
        <taxon>Alternaria sect. Alternaria</taxon>
    </lineage>
</organism>
<dbReference type="InterPro" id="IPR043129">
    <property type="entry name" value="ATPase_NBD"/>
</dbReference>
<sequence>MERSERPHMIVGVDLGMTCTGVAYVNLSIGSETVRWVQKWPGRFQANENKVPTVVVYPTGFKDPSSWGFLSETAAETAADDKEYKEWFKTCLDPEKLRRKQLEDPEGAPESLEEVEKWYSDYLRKMYEYLSFKLGGELSGVSWEEARIEFIFSVPTTWAPIPTVENFKRLVKEAGYGTHPNHDVNIGLTEAEAAAVHVSTEAPGIFRENDVLLVCDAGGGTTDLSVLKVTGTVNQAIDLQQMDVVFGETIGSAAIDYEFERLVMHRLTLAHSTNPLPVDPADAGWEMMKSRDFQAVKCEYGAPDDTPLFSIGIPRVPHTYNNSDPEVRIRSGEMTFERGDLQRLFDKQIAKLFKLIDTQLQSLFQKFPREHVAHLVLSGGLGNSAYVQSQLRKYYARTSFPNAESISVSIAPDPQLAVCKGLVSDRMRKILTSRSVLGWRCCRASYGTVCKIAYDKKNPEHQGKALVRDPLNNKLYITQSIAWFVKKGAPVSVDKPIEHNFIKKVDPGDPRRAFPTTVVESDLEAAMLPDQMNQYTRILCEISSDLSAADERKFQERNKHFWSLQKHYLRIEYSVRVLIGPADIRFELWFNDQKLSRDESIRVEWLPAQISQHAQIAEMSGAEREAVEMSNVPPTPIGAAPSSGAFNSDPNGKVMRTSSFAVVNKRTMADVGKRPRGMGGLFGKSSFFGRVTLCGLITSGTSFNVSPQDMLDSNTPNILTEAPVDPCSLVDSPAANASVQLSSWLECAVNGFYPYPANTDWPKGHATSFSKDIRFTFNDTHYDFDGSLRLYTTFNATLGVAFAPFKHGFINSLGIPNMNGDKGGFVYMIGWAGGFQTRVQRDLYFTNAAFAVVKEEQGKRKIVEFRESSNIPNTAHLPEAVEWACSFD</sequence>
<gene>
    <name evidence="1" type="ORF">GT037_001947</name>
</gene>
<dbReference type="GeneID" id="62200172"/>
<protein>
    <recommendedName>
        <fullName evidence="3">Actin-like ATPase domain-containing protein</fullName>
    </recommendedName>
</protein>
<dbReference type="CDD" id="cd10170">
    <property type="entry name" value="ASKHA_NBD_HSP70"/>
    <property type="match status" value="1"/>
</dbReference>
<comment type="caution">
    <text evidence="1">The sequence shown here is derived from an EMBL/GenBank/DDBJ whole genome shotgun (WGS) entry which is preliminary data.</text>
</comment>
<dbReference type="EMBL" id="JAAABM010000002">
    <property type="protein sequence ID" value="KAF7680296.1"/>
    <property type="molecule type" value="Genomic_DNA"/>
</dbReference>
<dbReference type="PANTHER" id="PTHR42749:SF1">
    <property type="entry name" value="CELL SHAPE-DETERMINING PROTEIN MREB"/>
    <property type="match status" value="1"/>
</dbReference>
<dbReference type="AlphaFoldDB" id="A0A8H7EIN8"/>
<dbReference type="RefSeq" id="XP_038790286.1">
    <property type="nucleotide sequence ID" value="XM_038926994.1"/>
</dbReference>
<reference evidence="1" key="1">
    <citation type="submission" date="2020-01" db="EMBL/GenBank/DDBJ databases">
        <authorList>
            <person name="Feng Z.H.Z."/>
        </authorList>
    </citation>
    <scope>NUCLEOTIDE SEQUENCE</scope>
    <source>
        <strain evidence="1">CBS107.38</strain>
    </source>
</reference>
<accession>A0A8H7EIN8</accession>
<reference evidence="1" key="2">
    <citation type="submission" date="2020-08" db="EMBL/GenBank/DDBJ databases">
        <title>Draft Genome Sequence of Cumin Blight Pathogen Alternaria burnsii.</title>
        <authorList>
            <person name="Feng Z."/>
        </authorList>
    </citation>
    <scope>NUCLEOTIDE SEQUENCE</scope>
    <source>
        <strain evidence="1">CBS107.38</strain>
    </source>
</reference>
<evidence type="ECO:0000313" key="1">
    <source>
        <dbReference type="EMBL" id="KAF7680296.1"/>
    </source>
</evidence>
<dbReference type="Proteomes" id="UP000596902">
    <property type="component" value="Unassembled WGS sequence"/>
</dbReference>